<proteinExistence type="predicted"/>
<gene>
    <name evidence="2" type="ORF">LZC94_37900</name>
</gene>
<dbReference type="Proteomes" id="UP001370348">
    <property type="component" value="Chromosome"/>
</dbReference>
<dbReference type="NCBIfam" id="NF047436">
    <property type="entry name" value="LA_2272_repeat"/>
    <property type="match status" value="1"/>
</dbReference>
<organism evidence="2 3">
    <name type="scientific">Pendulispora albinea</name>
    <dbReference type="NCBI Taxonomy" id="2741071"/>
    <lineage>
        <taxon>Bacteria</taxon>
        <taxon>Pseudomonadati</taxon>
        <taxon>Myxococcota</taxon>
        <taxon>Myxococcia</taxon>
        <taxon>Myxococcales</taxon>
        <taxon>Sorangiineae</taxon>
        <taxon>Pendulisporaceae</taxon>
        <taxon>Pendulispora</taxon>
    </lineage>
</organism>
<feature type="compositionally biased region" description="Low complexity" evidence="1">
    <location>
        <begin position="153"/>
        <end position="163"/>
    </location>
</feature>
<evidence type="ECO:0000256" key="1">
    <source>
        <dbReference type="SAM" id="MobiDB-lite"/>
    </source>
</evidence>
<feature type="region of interest" description="Disordered" evidence="1">
    <location>
        <begin position="141"/>
        <end position="205"/>
    </location>
</feature>
<protein>
    <submittedName>
        <fullName evidence="2">Uncharacterized protein</fullName>
    </submittedName>
</protein>
<reference evidence="2 3" key="1">
    <citation type="submission" date="2021-12" db="EMBL/GenBank/DDBJ databases">
        <title>Discovery of the Pendulisporaceae a myxobacterial family with distinct sporulation behavior and unique specialized metabolism.</title>
        <authorList>
            <person name="Garcia R."/>
            <person name="Popoff A."/>
            <person name="Bader C.D."/>
            <person name="Loehr J."/>
            <person name="Walesch S."/>
            <person name="Walt C."/>
            <person name="Boldt J."/>
            <person name="Bunk B."/>
            <person name="Haeckl F.J.F.P.J."/>
            <person name="Gunesch A.P."/>
            <person name="Birkelbach J."/>
            <person name="Nuebel U."/>
            <person name="Pietschmann T."/>
            <person name="Bach T."/>
            <person name="Mueller R."/>
        </authorList>
    </citation>
    <scope>NUCLEOTIDE SEQUENCE [LARGE SCALE GENOMIC DNA]</scope>
    <source>
        <strain evidence="2 3">MSr11954</strain>
    </source>
</reference>
<dbReference type="InterPro" id="IPR058093">
    <property type="entry name" value="LA_2272-like"/>
</dbReference>
<keyword evidence="3" id="KW-1185">Reference proteome</keyword>
<sequence length="541" mass="57351">MTLVNVGFRKLKRARAIGALCAALGLGLGARVAKGADRDTRPIVVVVEGDASSWTNELRQAIARELRMHVIAPDDPKAPSSRGTLLVSLSTANAEVLVRYTPAQGSEIARSIHAPENHARAVRATTLLVGNLVRNEAQEILDAARKPSRPRADTASGSASSATPIPETADPDNGGPNAPTSNPREPAPGDVGPEPSDTPADASGRVIPTLPVLQPMALIERPCVKRQASAPYFPVVGALVHPLATNFRAPHIKTNFALNLVYGRAGRVQGLDLGVAGNVGCDVDGVQGQFVVARAGGRVRGLQVSGVVSWTDETLTGIQGSLAFNRARRVEGAQVASLNVAREVSGGQFAFVNVARDVVGGQFGFINYAGDVEGVQIGLVNVARRVRGLQLGLVNVSENADVAVGFISLTKSSYIRPVVWLGSSTYRSLNVGIRFDTRWMYQQLAFGYVDGSNFNDASTIQTWGFHALKPDDNGFLFDLEIGTLQRFAAPEEEDKLRAFGHIVGGWRVSKRAAFFGGMGIVFAQKPNDSLVAPDVIAGAIF</sequence>
<evidence type="ECO:0000313" key="2">
    <source>
        <dbReference type="EMBL" id="WXB13599.1"/>
    </source>
</evidence>
<accession>A0ABZ2LRP5</accession>
<name>A0ABZ2LRP5_9BACT</name>
<evidence type="ECO:0000313" key="3">
    <source>
        <dbReference type="Proteomes" id="UP001370348"/>
    </source>
</evidence>
<dbReference type="EMBL" id="CP089984">
    <property type="protein sequence ID" value="WXB13599.1"/>
    <property type="molecule type" value="Genomic_DNA"/>
</dbReference>